<dbReference type="PANTHER" id="PTHR37309:SF1">
    <property type="entry name" value="SLR0284 PROTEIN"/>
    <property type="match status" value="1"/>
</dbReference>
<dbReference type="eggNOG" id="COG1950">
    <property type="taxonomic scope" value="Bacteria"/>
</dbReference>
<keyword evidence="1" id="KW-1133">Transmembrane helix</keyword>
<accession>A0A098BKS5</accession>
<evidence type="ECO:0000256" key="1">
    <source>
        <dbReference type="SAM" id="Phobius"/>
    </source>
</evidence>
<evidence type="ECO:0000313" key="2">
    <source>
        <dbReference type="EMBL" id="CDZ88825.1"/>
    </source>
</evidence>
<protein>
    <recommendedName>
        <fullName evidence="4">Phage holin family protein</fullName>
    </recommendedName>
</protein>
<evidence type="ECO:0000313" key="3">
    <source>
        <dbReference type="Proteomes" id="UP000042997"/>
    </source>
</evidence>
<dbReference type="Pfam" id="PF04020">
    <property type="entry name" value="Phage_holin_4_2"/>
    <property type="match status" value="1"/>
</dbReference>
<dbReference type="EMBL" id="CCSD01000055">
    <property type="protein sequence ID" value="CDZ88825.1"/>
    <property type="molecule type" value="Genomic_DNA"/>
</dbReference>
<name>A0A098BKS5_9NOCA</name>
<sequence>MWNSVGMINFLVRLVLNAVAIWLAAQWVSGIDFTGSGTGATDEIIALLVIALVFTVVNAFVKPLVQLLSLPLLILTLGLFTLVVNALMLLLTAWLSEFTDYGLTVEGFWTAFWGALIISIVNWALGLLVPDRK</sequence>
<dbReference type="Proteomes" id="UP000042997">
    <property type="component" value="Unassembled WGS sequence"/>
</dbReference>
<gene>
    <name evidence="2" type="ORF">RHRU231_440019</name>
</gene>
<feature type="transmembrane region" description="Helical" evidence="1">
    <location>
        <begin position="7"/>
        <end position="24"/>
    </location>
</feature>
<evidence type="ECO:0008006" key="4">
    <source>
        <dbReference type="Google" id="ProtNLM"/>
    </source>
</evidence>
<keyword evidence="1" id="KW-0812">Transmembrane</keyword>
<keyword evidence="1" id="KW-0472">Membrane</keyword>
<organism evidence="2 3">
    <name type="scientific">Rhodococcus ruber</name>
    <dbReference type="NCBI Taxonomy" id="1830"/>
    <lineage>
        <taxon>Bacteria</taxon>
        <taxon>Bacillati</taxon>
        <taxon>Actinomycetota</taxon>
        <taxon>Actinomycetes</taxon>
        <taxon>Mycobacteriales</taxon>
        <taxon>Nocardiaceae</taxon>
        <taxon>Rhodococcus</taxon>
    </lineage>
</organism>
<dbReference type="PANTHER" id="PTHR37309">
    <property type="entry name" value="SLR0284 PROTEIN"/>
    <property type="match status" value="1"/>
</dbReference>
<proteinExistence type="predicted"/>
<feature type="transmembrane region" description="Helical" evidence="1">
    <location>
        <begin position="44"/>
        <end position="61"/>
    </location>
</feature>
<feature type="transmembrane region" description="Helical" evidence="1">
    <location>
        <begin position="73"/>
        <end position="95"/>
    </location>
</feature>
<reference evidence="2 3" key="1">
    <citation type="journal article" date="2014" name="Genome Announc.">
        <title>Draft Genome Sequence of Propane- and Butane-Oxidizing Actinobacterium Rhodococcus ruber IEGM 231.</title>
        <authorList>
            <person name="Ivshina I.B."/>
            <person name="Kuyukina M.S."/>
            <person name="Krivoruchko A.V."/>
            <person name="Barbe V."/>
            <person name="Fischer C."/>
        </authorList>
    </citation>
    <scope>NUCLEOTIDE SEQUENCE [LARGE SCALE GENOMIC DNA]</scope>
</reference>
<dbReference type="AlphaFoldDB" id="A0A098BKS5"/>
<feature type="transmembrane region" description="Helical" evidence="1">
    <location>
        <begin position="107"/>
        <end position="129"/>
    </location>
</feature>
<dbReference type="InterPro" id="IPR007165">
    <property type="entry name" value="Phage_holin_4_2"/>
</dbReference>